<keyword evidence="1" id="KW-0805">Transcription regulation</keyword>
<dbReference type="InterPro" id="IPR020449">
    <property type="entry name" value="Tscrpt_reg_AraC-type_HTH"/>
</dbReference>
<dbReference type="PANTHER" id="PTHR46796">
    <property type="entry name" value="HTH-TYPE TRANSCRIPTIONAL ACTIVATOR RHAS-RELATED"/>
    <property type="match status" value="1"/>
</dbReference>
<dbReference type="InterPro" id="IPR009057">
    <property type="entry name" value="Homeodomain-like_sf"/>
</dbReference>
<keyword evidence="2" id="KW-0238">DNA-binding</keyword>
<dbReference type="Gene3D" id="1.10.10.60">
    <property type="entry name" value="Homeodomain-like"/>
    <property type="match status" value="1"/>
</dbReference>
<dbReference type="SUPFAM" id="SSF46689">
    <property type="entry name" value="Homeodomain-like"/>
    <property type="match status" value="1"/>
</dbReference>
<name>D5WYZ6_THIK1</name>
<dbReference type="PANTHER" id="PTHR46796:SF6">
    <property type="entry name" value="ARAC SUBFAMILY"/>
    <property type="match status" value="1"/>
</dbReference>
<gene>
    <name evidence="5" type="ordered locus">Tint_0940</name>
</gene>
<accession>D5WYZ6</accession>
<evidence type="ECO:0000259" key="4">
    <source>
        <dbReference type="PROSITE" id="PS01124"/>
    </source>
</evidence>
<evidence type="ECO:0000256" key="2">
    <source>
        <dbReference type="ARBA" id="ARBA00023125"/>
    </source>
</evidence>
<dbReference type="KEGG" id="tin:Tint_0940"/>
<dbReference type="GO" id="GO:0043565">
    <property type="term" value="F:sequence-specific DNA binding"/>
    <property type="evidence" value="ECO:0007669"/>
    <property type="project" value="InterPro"/>
</dbReference>
<dbReference type="SMART" id="SM00342">
    <property type="entry name" value="HTH_ARAC"/>
    <property type="match status" value="1"/>
</dbReference>
<evidence type="ECO:0000313" key="5">
    <source>
        <dbReference type="EMBL" id="ADG30334.1"/>
    </source>
</evidence>
<dbReference type="HOGENOM" id="CLU_891204_0_0_4"/>
<dbReference type="InterPro" id="IPR018062">
    <property type="entry name" value="HTH_AraC-typ_CS"/>
</dbReference>
<dbReference type="PROSITE" id="PS01124">
    <property type="entry name" value="HTH_ARAC_FAMILY_2"/>
    <property type="match status" value="1"/>
</dbReference>
<dbReference type="InterPro" id="IPR050204">
    <property type="entry name" value="AraC_XylS_family_regulators"/>
</dbReference>
<keyword evidence="3" id="KW-0804">Transcription</keyword>
<dbReference type="BioCyc" id="TINT75379:TINT_RS04700-MONOMER"/>
<feature type="domain" description="HTH araC/xylS-type" evidence="4">
    <location>
        <begin position="205"/>
        <end position="307"/>
    </location>
</feature>
<protein>
    <submittedName>
        <fullName evidence="5">Transcriptional regulator, AraC family</fullName>
    </submittedName>
</protein>
<dbReference type="Pfam" id="PF14525">
    <property type="entry name" value="AraC_binding_2"/>
    <property type="match status" value="1"/>
</dbReference>
<dbReference type="GO" id="GO:0003700">
    <property type="term" value="F:DNA-binding transcription factor activity"/>
    <property type="evidence" value="ECO:0007669"/>
    <property type="project" value="InterPro"/>
</dbReference>
<dbReference type="eggNOG" id="COG2207">
    <property type="taxonomic scope" value="Bacteria"/>
</dbReference>
<evidence type="ECO:0000256" key="3">
    <source>
        <dbReference type="ARBA" id="ARBA00023163"/>
    </source>
</evidence>
<dbReference type="AlphaFoldDB" id="D5WYZ6"/>
<dbReference type="InterPro" id="IPR035418">
    <property type="entry name" value="AraC-bd_2"/>
</dbReference>
<dbReference type="Pfam" id="PF12833">
    <property type="entry name" value="HTH_18"/>
    <property type="match status" value="1"/>
</dbReference>
<evidence type="ECO:0000256" key="1">
    <source>
        <dbReference type="ARBA" id="ARBA00023015"/>
    </source>
</evidence>
<dbReference type="PROSITE" id="PS00041">
    <property type="entry name" value="HTH_ARAC_FAMILY_1"/>
    <property type="match status" value="1"/>
</dbReference>
<dbReference type="STRING" id="75379.Tint_0940"/>
<proteinExistence type="predicted"/>
<sequence length="312" mass="34697">MRDHSNCDMPHNPASWEQLLSRRFVPGHTSLTSADPGGHIGQEVFAGALSMTPLTLQPQIITHSAQHLSALSADVRDTVLSHIVIEGEGVIEQKGATLRFRAGDLSFRNLQQPSRIVFETPARLIAVRMPRGALLWHQARSDRRQLLRPRVVASYGLNTLLPVSDQGSVSSLYAGFALPWLFAAAYYSIERDAEPAKPPNATRWQQVLSYVETHLFDASALSPADCARAVGISERYLYRLASLRGITFSRLVKHRRLETARALLEHPASRHVSIASVAYQCGFTEPAHFSRAYRQHFGQSPRQSRKSSTATR</sequence>
<dbReference type="PRINTS" id="PR00032">
    <property type="entry name" value="HTHARAC"/>
</dbReference>
<organism evidence="5">
    <name type="scientific">Thiomonas intermedia (strain K12)</name>
    <name type="common">Thiobacillus intermedius</name>
    <dbReference type="NCBI Taxonomy" id="75379"/>
    <lineage>
        <taxon>Bacteria</taxon>
        <taxon>Pseudomonadati</taxon>
        <taxon>Pseudomonadota</taxon>
        <taxon>Betaproteobacteria</taxon>
        <taxon>Burkholderiales</taxon>
        <taxon>Thiomonas</taxon>
    </lineage>
</organism>
<reference evidence="5" key="1">
    <citation type="submission" date="2010-04" db="EMBL/GenBank/DDBJ databases">
        <title>Complete sequence of Thiomonas intermedia K12.</title>
        <authorList>
            <consortium name="US DOE Joint Genome Institute"/>
            <person name="Lucas S."/>
            <person name="Copeland A."/>
            <person name="Lapidus A."/>
            <person name="Cheng J.-F."/>
            <person name="Bruce D."/>
            <person name="Goodwin L."/>
            <person name="Pitluck S."/>
            <person name="Davenport K."/>
            <person name="Detter J.C."/>
            <person name="Han C."/>
            <person name="Tapia R."/>
            <person name="Land M."/>
            <person name="Hauser L."/>
            <person name="Kyrpides N."/>
            <person name="Ovchinnikova G."/>
            <person name="Kerfeld C.A."/>
            <person name="Cannon G.C."/>
            <person name="Heinhorst S."/>
            <person name="Woyke T."/>
        </authorList>
    </citation>
    <scope>NUCLEOTIDE SEQUENCE [LARGE SCALE GENOMIC DNA]</scope>
    <source>
        <strain evidence="5">K12</strain>
    </source>
</reference>
<dbReference type="InterPro" id="IPR018060">
    <property type="entry name" value="HTH_AraC"/>
</dbReference>
<dbReference type="EMBL" id="CP002021">
    <property type="protein sequence ID" value="ADG30334.1"/>
    <property type="molecule type" value="Genomic_DNA"/>
</dbReference>